<comment type="caution">
    <text evidence="1">The sequence shown here is derived from an EMBL/GenBank/DDBJ whole genome shotgun (WGS) entry which is preliminary data.</text>
</comment>
<reference evidence="1" key="1">
    <citation type="journal article" date="2019" name="bioRxiv">
        <title>The Genome of the Zebra Mussel, Dreissena polymorpha: A Resource for Invasive Species Research.</title>
        <authorList>
            <person name="McCartney M.A."/>
            <person name="Auch B."/>
            <person name="Kono T."/>
            <person name="Mallez S."/>
            <person name="Zhang Y."/>
            <person name="Obille A."/>
            <person name="Becker A."/>
            <person name="Abrahante J.E."/>
            <person name="Garbe J."/>
            <person name="Badalamenti J.P."/>
            <person name="Herman A."/>
            <person name="Mangelson H."/>
            <person name="Liachko I."/>
            <person name="Sullivan S."/>
            <person name="Sone E.D."/>
            <person name="Koren S."/>
            <person name="Silverstein K.A.T."/>
            <person name="Beckman K.B."/>
            <person name="Gohl D.M."/>
        </authorList>
    </citation>
    <scope>NUCLEOTIDE SEQUENCE</scope>
    <source>
        <strain evidence="1">Duluth1</strain>
        <tissue evidence="1">Whole animal</tissue>
    </source>
</reference>
<evidence type="ECO:0000313" key="1">
    <source>
        <dbReference type="EMBL" id="KAH3796947.1"/>
    </source>
</evidence>
<dbReference type="Proteomes" id="UP000828390">
    <property type="component" value="Unassembled WGS sequence"/>
</dbReference>
<dbReference type="AlphaFoldDB" id="A0A9D4FER0"/>
<name>A0A9D4FER0_DREPO</name>
<accession>A0A9D4FER0</accession>
<evidence type="ECO:0000313" key="2">
    <source>
        <dbReference type="Proteomes" id="UP000828390"/>
    </source>
</evidence>
<reference evidence="1" key="2">
    <citation type="submission" date="2020-11" db="EMBL/GenBank/DDBJ databases">
        <authorList>
            <person name="McCartney M.A."/>
            <person name="Auch B."/>
            <person name="Kono T."/>
            <person name="Mallez S."/>
            <person name="Becker A."/>
            <person name="Gohl D.M."/>
            <person name="Silverstein K.A.T."/>
            <person name="Koren S."/>
            <person name="Bechman K.B."/>
            <person name="Herman A."/>
            <person name="Abrahante J.E."/>
            <person name="Garbe J."/>
        </authorList>
    </citation>
    <scope>NUCLEOTIDE SEQUENCE</scope>
    <source>
        <strain evidence="1">Duluth1</strain>
        <tissue evidence="1">Whole animal</tissue>
    </source>
</reference>
<gene>
    <name evidence="1" type="ORF">DPMN_150523</name>
</gene>
<proteinExistence type="predicted"/>
<protein>
    <submittedName>
        <fullName evidence="1">Uncharacterized protein</fullName>
    </submittedName>
</protein>
<organism evidence="1 2">
    <name type="scientific">Dreissena polymorpha</name>
    <name type="common">Zebra mussel</name>
    <name type="synonym">Mytilus polymorpha</name>
    <dbReference type="NCBI Taxonomy" id="45954"/>
    <lineage>
        <taxon>Eukaryota</taxon>
        <taxon>Metazoa</taxon>
        <taxon>Spiralia</taxon>
        <taxon>Lophotrochozoa</taxon>
        <taxon>Mollusca</taxon>
        <taxon>Bivalvia</taxon>
        <taxon>Autobranchia</taxon>
        <taxon>Heteroconchia</taxon>
        <taxon>Euheterodonta</taxon>
        <taxon>Imparidentia</taxon>
        <taxon>Neoheterodontei</taxon>
        <taxon>Myida</taxon>
        <taxon>Dreissenoidea</taxon>
        <taxon>Dreissenidae</taxon>
        <taxon>Dreissena</taxon>
    </lineage>
</organism>
<keyword evidence="2" id="KW-1185">Reference proteome</keyword>
<dbReference type="EMBL" id="JAIWYP010000007">
    <property type="protein sequence ID" value="KAH3796947.1"/>
    <property type="molecule type" value="Genomic_DNA"/>
</dbReference>
<sequence>MISDEDGVDEQRVILNDVNEVDVTYGGGYGGGRYVEEKLLMIHVVIMKMGKKE</sequence>